<feature type="compositionally biased region" description="Basic and acidic residues" evidence="1">
    <location>
        <begin position="1"/>
        <end position="13"/>
    </location>
</feature>
<comment type="caution">
    <text evidence="2">The sequence shown here is derived from an EMBL/GenBank/DDBJ whole genome shotgun (WGS) entry which is preliminary data.</text>
</comment>
<proteinExistence type="predicted"/>
<dbReference type="AlphaFoldDB" id="A0A918G3F7"/>
<keyword evidence="3" id="KW-1185">Reference proteome</keyword>
<sequence length="75" mass="8223">MLRREGGRGRERVGSGPATGWERAGNRLIRLIRRNRLNWLNRVDGSEVSGGSAVRQWTSSTSTSSAQALPVRFGA</sequence>
<dbReference type="EMBL" id="BMTL01000033">
    <property type="protein sequence ID" value="GGS17124.1"/>
    <property type="molecule type" value="Genomic_DNA"/>
</dbReference>
<evidence type="ECO:0000313" key="2">
    <source>
        <dbReference type="EMBL" id="GGS17124.1"/>
    </source>
</evidence>
<feature type="region of interest" description="Disordered" evidence="1">
    <location>
        <begin position="47"/>
        <end position="75"/>
    </location>
</feature>
<name>A0A918G3F7_9ACTN</name>
<reference evidence="2" key="1">
    <citation type="journal article" date="2014" name="Int. J. Syst. Evol. Microbiol.">
        <title>Complete genome sequence of Corynebacterium casei LMG S-19264T (=DSM 44701T), isolated from a smear-ripened cheese.</title>
        <authorList>
            <consortium name="US DOE Joint Genome Institute (JGI-PGF)"/>
            <person name="Walter F."/>
            <person name="Albersmeier A."/>
            <person name="Kalinowski J."/>
            <person name="Ruckert C."/>
        </authorList>
    </citation>
    <scope>NUCLEOTIDE SEQUENCE</scope>
    <source>
        <strain evidence="2">JCM 4386</strain>
    </source>
</reference>
<gene>
    <name evidence="2" type="ORF">GCM10010269_65370</name>
</gene>
<accession>A0A918G3F7</accession>
<dbReference type="Proteomes" id="UP000606194">
    <property type="component" value="Unassembled WGS sequence"/>
</dbReference>
<feature type="region of interest" description="Disordered" evidence="1">
    <location>
        <begin position="1"/>
        <end position="21"/>
    </location>
</feature>
<protein>
    <submittedName>
        <fullName evidence="2">Uncharacterized protein</fullName>
    </submittedName>
</protein>
<organism evidence="2 3">
    <name type="scientific">Streptomyces humidus</name>
    <dbReference type="NCBI Taxonomy" id="52259"/>
    <lineage>
        <taxon>Bacteria</taxon>
        <taxon>Bacillati</taxon>
        <taxon>Actinomycetota</taxon>
        <taxon>Actinomycetes</taxon>
        <taxon>Kitasatosporales</taxon>
        <taxon>Streptomycetaceae</taxon>
        <taxon>Streptomyces</taxon>
    </lineage>
</organism>
<evidence type="ECO:0000256" key="1">
    <source>
        <dbReference type="SAM" id="MobiDB-lite"/>
    </source>
</evidence>
<evidence type="ECO:0000313" key="3">
    <source>
        <dbReference type="Proteomes" id="UP000606194"/>
    </source>
</evidence>
<reference evidence="2" key="2">
    <citation type="submission" date="2020-09" db="EMBL/GenBank/DDBJ databases">
        <authorList>
            <person name="Sun Q."/>
            <person name="Ohkuma M."/>
        </authorList>
    </citation>
    <scope>NUCLEOTIDE SEQUENCE</scope>
    <source>
        <strain evidence="2">JCM 4386</strain>
    </source>
</reference>